<dbReference type="Gene3D" id="3.40.30.10">
    <property type="entry name" value="Glutaredoxin"/>
    <property type="match status" value="3"/>
</dbReference>
<feature type="domain" description="GST C-terminal" evidence="7">
    <location>
        <begin position="81"/>
        <end position="198"/>
    </location>
</feature>
<feature type="domain" description="GST N-terminal" evidence="6">
    <location>
        <begin position="2"/>
        <end position="79"/>
    </location>
</feature>
<evidence type="ECO:0000259" key="6">
    <source>
        <dbReference type="PROSITE" id="PS50404"/>
    </source>
</evidence>
<dbReference type="InterPro" id="IPR004045">
    <property type="entry name" value="Glutathione_S-Trfase_N"/>
</dbReference>
<evidence type="ECO:0000256" key="4">
    <source>
        <dbReference type="ARBA" id="ARBA00038317"/>
    </source>
</evidence>
<dbReference type="SUPFAM" id="SSF47616">
    <property type="entry name" value="GST C-terminal domain-like"/>
    <property type="match status" value="3"/>
</dbReference>
<dbReference type="PROSITE" id="PS50404">
    <property type="entry name" value="GST_NTER"/>
    <property type="match status" value="3"/>
</dbReference>
<protein>
    <recommendedName>
        <fullName evidence="2">glutathione transferase</fullName>
        <ecNumber evidence="2">2.5.1.18</ecNumber>
    </recommendedName>
</protein>
<dbReference type="SFLD" id="SFLDG01205">
    <property type="entry name" value="AMPS.1"/>
    <property type="match status" value="3"/>
</dbReference>
<dbReference type="FunFam" id="1.20.1050.10:FF:000030">
    <property type="entry name" value="Glutathione S-transferase S1"/>
    <property type="match status" value="3"/>
</dbReference>
<name>A0A6J1PMX0_9HYME</name>
<evidence type="ECO:0000256" key="3">
    <source>
        <dbReference type="ARBA" id="ARBA00022679"/>
    </source>
</evidence>
<dbReference type="InterPro" id="IPR036249">
    <property type="entry name" value="Thioredoxin-like_sf"/>
</dbReference>
<dbReference type="InterPro" id="IPR010987">
    <property type="entry name" value="Glutathione-S-Trfase_C-like"/>
</dbReference>
<dbReference type="GeneID" id="112454065"/>
<dbReference type="PROSITE" id="PS50405">
    <property type="entry name" value="GST_CTER"/>
    <property type="match status" value="3"/>
</dbReference>
<gene>
    <name evidence="9" type="primary">LOC112454065</name>
</gene>
<dbReference type="OrthoDB" id="414243at2759"/>
<dbReference type="SFLD" id="SFLDG00363">
    <property type="entry name" value="AMPS_(cytGST):_Alpha-__Mu-__Pi"/>
    <property type="match status" value="3"/>
</dbReference>
<accession>A0A6J1PMX0</accession>
<evidence type="ECO:0000313" key="9">
    <source>
        <dbReference type="RefSeq" id="XP_024871022.1"/>
    </source>
</evidence>
<dbReference type="EC" id="2.5.1.18" evidence="2"/>
<dbReference type="PANTHER" id="PTHR11571">
    <property type="entry name" value="GLUTATHIONE S-TRANSFERASE"/>
    <property type="match status" value="1"/>
</dbReference>
<comment type="catalytic activity">
    <reaction evidence="5">
        <text>RX + glutathione = an S-substituted glutathione + a halide anion + H(+)</text>
        <dbReference type="Rhea" id="RHEA:16437"/>
        <dbReference type="ChEBI" id="CHEBI:15378"/>
        <dbReference type="ChEBI" id="CHEBI:16042"/>
        <dbReference type="ChEBI" id="CHEBI:17792"/>
        <dbReference type="ChEBI" id="CHEBI:57925"/>
        <dbReference type="ChEBI" id="CHEBI:90779"/>
        <dbReference type="EC" id="2.5.1.18"/>
    </reaction>
</comment>
<dbReference type="Gene3D" id="1.20.1050.10">
    <property type="match status" value="3"/>
</dbReference>
<dbReference type="CDD" id="cd03192">
    <property type="entry name" value="GST_C_Sigma_like"/>
    <property type="match status" value="3"/>
</dbReference>
<dbReference type="GO" id="GO:0004602">
    <property type="term" value="F:glutathione peroxidase activity"/>
    <property type="evidence" value="ECO:0007669"/>
    <property type="project" value="UniProtKB-ARBA"/>
</dbReference>
<dbReference type="GO" id="GO:0004364">
    <property type="term" value="F:glutathione transferase activity"/>
    <property type="evidence" value="ECO:0007669"/>
    <property type="project" value="UniProtKB-EC"/>
</dbReference>
<dbReference type="SUPFAM" id="SSF52833">
    <property type="entry name" value="Thioredoxin-like"/>
    <property type="match status" value="3"/>
</dbReference>
<feature type="domain" description="GST C-terminal" evidence="7">
    <location>
        <begin position="533"/>
        <end position="654"/>
    </location>
</feature>
<dbReference type="SFLD" id="SFLDS00019">
    <property type="entry name" value="Glutathione_Transferase_(cytos"/>
    <property type="match status" value="3"/>
</dbReference>
<dbReference type="InterPro" id="IPR040079">
    <property type="entry name" value="Glutathione_S-Trfase"/>
</dbReference>
<evidence type="ECO:0000256" key="5">
    <source>
        <dbReference type="ARBA" id="ARBA00047960"/>
    </source>
</evidence>
<dbReference type="FunFam" id="3.40.30.10:FF:000035">
    <property type="entry name" value="hematopoietic prostaglandin D synthase"/>
    <property type="match status" value="3"/>
</dbReference>
<evidence type="ECO:0000256" key="1">
    <source>
        <dbReference type="ARBA" id="ARBA00011738"/>
    </source>
</evidence>
<comment type="similarity">
    <text evidence="4">Belongs to the GST superfamily. Sigma family.</text>
</comment>
<dbReference type="GO" id="GO:0006749">
    <property type="term" value="P:glutathione metabolic process"/>
    <property type="evidence" value="ECO:0007669"/>
    <property type="project" value="TreeGrafter"/>
</dbReference>
<evidence type="ECO:0000313" key="8">
    <source>
        <dbReference type="Proteomes" id="UP000504618"/>
    </source>
</evidence>
<dbReference type="InterPro" id="IPR036282">
    <property type="entry name" value="Glutathione-S-Trfase_C_sf"/>
</dbReference>
<dbReference type="Proteomes" id="UP000504618">
    <property type="component" value="Unplaced"/>
</dbReference>
<feature type="domain" description="GST N-terminal" evidence="6">
    <location>
        <begin position="454"/>
        <end position="531"/>
    </location>
</feature>
<evidence type="ECO:0000259" key="7">
    <source>
        <dbReference type="PROSITE" id="PS50405"/>
    </source>
</evidence>
<keyword evidence="3" id="KW-0808">Transferase</keyword>
<dbReference type="CDD" id="cd03039">
    <property type="entry name" value="GST_N_Sigma_like"/>
    <property type="match status" value="3"/>
</dbReference>
<dbReference type="AlphaFoldDB" id="A0A6J1PMX0"/>
<feature type="domain" description="GST C-terminal" evidence="7">
    <location>
        <begin position="282"/>
        <end position="403"/>
    </location>
</feature>
<feature type="domain" description="GST N-terminal" evidence="6">
    <location>
        <begin position="203"/>
        <end position="280"/>
    </location>
</feature>
<organism evidence="8 9">
    <name type="scientific">Temnothorax curvispinosus</name>
    <dbReference type="NCBI Taxonomy" id="300111"/>
    <lineage>
        <taxon>Eukaryota</taxon>
        <taxon>Metazoa</taxon>
        <taxon>Ecdysozoa</taxon>
        <taxon>Arthropoda</taxon>
        <taxon>Hexapoda</taxon>
        <taxon>Insecta</taxon>
        <taxon>Pterygota</taxon>
        <taxon>Neoptera</taxon>
        <taxon>Endopterygota</taxon>
        <taxon>Hymenoptera</taxon>
        <taxon>Apocrita</taxon>
        <taxon>Aculeata</taxon>
        <taxon>Formicoidea</taxon>
        <taxon>Formicidae</taxon>
        <taxon>Myrmicinae</taxon>
        <taxon>Temnothorax</taxon>
    </lineage>
</organism>
<reference evidence="9" key="1">
    <citation type="submission" date="2025-08" db="UniProtKB">
        <authorList>
            <consortium name="RefSeq"/>
        </authorList>
    </citation>
    <scope>IDENTIFICATION</scope>
    <source>
        <tissue evidence="9">Whole body</tissue>
    </source>
</reference>
<sequence>MPSYKLTYFHLTGLAEPIRLLFSYAGIDFVDERIDKNDWPKLKPTMPFGKVPVLEVDGKRIHQSVAIGRYVAKQCGLAGKNDLESLEIDSTVDTIQELLEHIYVNYVRAKEQKLEIVDETVSYYLGRLDAQVKRNGGHFVGGALTWADLTFVGVLDYLNFLTKENVVEKYENLKQLRKKVEEIPAIKSWIEKRPPTLYENKMPTYKLTYFDVTGLGESLRFLLSHSGVKFEDVRLKFDDWPKYKPNMPMGQMPVLEIDGKQYHQSRAIGRFLAKKNNLYGSDDFEAMEIDAAVDSMDDIRQALSLYYWQQDPALKEKLKETAFEKWPYYLDKFEEQVKKNGGYFVNGKLSWADFLWAGYCEYLSFILGGDPNKDHPELKKLVDKVRALPNVKAYIEKRPKTQLYNLDNIGQDEDRIVAPFNLRSNKTLSRSRSVNNSASMASIFTRDQITENMPTYKLTYFNATGLGESIRYLLSYYGIKFEDVRVDFNDWATYKPNMPMGQMPVLEIDGKQYHQSRAIGRFLAKKGNLYGSDDYEAMEIDAAVDSMDDCRLPLTHYYWEQDPDFKEKLKETAFEKWSLFLDKFEDQVKKNGGYFVNGKLSWADFVWTGYCDYLSFILGGDPNKDHPALKKLVDKVRALPKIKAYIEKRPKTEL</sequence>
<proteinExistence type="inferred from homology"/>
<dbReference type="PANTHER" id="PTHR11571:SF224">
    <property type="entry name" value="HEMATOPOIETIC PROSTAGLANDIN D SYNTHASE"/>
    <property type="match status" value="1"/>
</dbReference>
<dbReference type="InterPro" id="IPR050213">
    <property type="entry name" value="GST_superfamily"/>
</dbReference>
<evidence type="ECO:0000256" key="2">
    <source>
        <dbReference type="ARBA" id="ARBA00012452"/>
    </source>
</evidence>
<keyword evidence="8" id="KW-1185">Reference proteome</keyword>
<dbReference type="RefSeq" id="XP_024871022.1">
    <property type="nucleotide sequence ID" value="XM_025015254.1"/>
</dbReference>
<dbReference type="Pfam" id="PF02798">
    <property type="entry name" value="GST_N"/>
    <property type="match status" value="3"/>
</dbReference>
<dbReference type="InterPro" id="IPR004046">
    <property type="entry name" value="GST_C"/>
</dbReference>
<dbReference type="Pfam" id="PF14497">
    <property type="entry name" value="GST_C_3"/>
    <property type="match status" value="3"/>
</dbReference>
<comment type="subunit">
    <text evidence="1">Homodimer.</text>
</comment>